<keyword evidence="1" id="KW-0812">Transmembrane</keyword>
<keyword evidence="1" id="KW-0472">Membrane</keyword>
<dbReference type="Proteomes" id="UP000648182">
    <property type="component" value="Unassembled WGS sequence"/>
</dbReference>
<comment type="caution">
    <text evidence="2">The sequence shown here is derived from an EMBL/GenBank/DDBJ whole genome shotgun (WGS) entry which is preliminary data.</text>
</comment>
<proteinExistence type="predicted"/>
<protein>
    <recommendedName>
        <fullName evidence="4">DUF4231 domain-containing protein</fullName>
    </recommendedName>
</protein>
<name>A0ABR8VGJ4_9BACI</name>
<keyword evidence="3" id="KW-1185">Reference proteome</keyword>
<keyword evidence="1" id="KW-1133">Transmembrane helix</keyword>
<gene>
    <name evidence="2" type="ORF">H9631_02315</name>
</gene>
<evidence type="ECO:0000313" key="2">
    <source>
        <dbReference type="EMBL" id="MBD8003898.1"/>
    </source>
</evidence>
<evidence type="ECO:0000256" key="1">
    <source>
        <dbReference type="SAM" id="Phobius"/>
    </source>
</evidence>
<sequence>MTEFLKAPEKLELMQETKQRRQFQFTIYENHKKQLFHMTMFGLTGAAAGIYLSNLLILKLFIALSAFSIAGYTMTSYKLKKWMKYMHKKR</sequence>
<evidence type="ECO:0000313" key="3">
    <source>
        <dbReference type="Proteomes" id="UP000648182"/>
    </source>
</evidence>
<organism evidence="2 3">
    <name type="scientific">Bacillus norwichensis</name>
    <dbReference type="NCBI Taxonomy" id="2762217"/>
    <lineage>
        <taxon>Bacteria</taxon>
        <taxon>Bacillati</taxon>
        <taxon>Bacillota</taxon>
        <taxon>Bacilli</taxon>
        <taxon>Bacillales</taxon>
        <taxon>Bacillaceae</taxon>
        <taxon>Bacillus</taxon>
    </lineage>
</organism>
<evidence type="ECO:0008006" key="4">
    <source>
        <dbReference type="Google" id="ProtNLM"/>
    </source>
</evidence>
<feature type="transmembrane region" description="Helical" evidence="1">
    <location>
        <begin position="60"/>
        <end position="79"/>
    </location>
</feature>
<dbReference type="RefSeq" id="WP_191809627.1">
    <property type="nucleotide sequence ID" value="NZ_JACSPV010000002.1"/>
</dbReference>
<reference evidence="2 3" key="1">
    <citation type="submission" date="2020-08" db="EMBL/GenBank/DDBJ databases">
        <title>A Genomic Blueprint of the Chicken Gut Microbiome.</title>
        <authorList>
            <person name="Gilroy R."/>
            <person name="Ravi A."/>
            <person name="Getino M."/>
            <person name="Pursley I."/>
            <person name="Horton D.L."/>
            <person name="Alikhan N.-F."/>
            <person name="Baker D."/>
            <person name="Gharbi K."/>
            <person name="Hall N."/>
            <person name="Watson M."/>
            <person name="Adriaenssens E.M."/>
            <person name="Foster-Nyarko E."/>
            <person name="Jarju S."/>
            <person name="Secka A."/>
            <person name="Antonio M."/>
            <person name="Oren A."/>
            <person name="Chaudhuri R."/>
            <person name="La Ragione R.M."/>
            <person name="Hildebrand F."/>
            <person name="Pallen M.J."/>
        </authorList>
    </citation>
    <scope>NUCLEOTIDE SEQUENCE [LARGE SCALE GENOMIC DNA]</scope>
    <source>
        <strain evidence="2 3">Sa1BUA2</strain>
    </source>
</reference>
<accession>A0ABR8VGJ4</accession>
<dbReference type="EMBL" id="JACSPV010000002">
    <property type="protein sequence ID" value="MBD8003898.1"/>
    <property type="molecule type" value="Genomic_DNA"/>
</dbReference>